<dbReference type="AlphaFoldDB" id="V7D641"/>
<dbReference type="Proteomes" id="UP000018511">
    <property type="component" value="Unassembled WGS sequence"/>
</dbReference>
<name>V7D641_9PSED</name>
<proteinExistence type="predicted"/>
<evidence type="ECO:0000313" key="2">
    <source>
        <dbReference type="EMBL" id="ESW37769.1"/>
    </source>
</evidence>
<accession>V7D641</accession>
<evidence type="ECO:0000313" key="3">
    <source>
        <dbReference type="Proteomes" id="UP000018511"/>
    </source>
</evidence>
<reference evidence="2 3" key="1">
    <citation type="submission" date="2013-10" db="EMBL/GenBank/DDBJ databases">
        <title>Whole Genome Shotgun Sequence of Pseudomonas taiwanensis SJ9.</title>
        <authorList>
            <person name="Hong S.-J."/>
            <person name="Shin J.-H."/>
        </authorList>
    </citation>
    <scope>NUCLEOTIDE SEQUENCE [LARGE SCALE GENOMIC DNA]</scope>
    <source>
        <strain evidence="2 3">SJ9</strain>
    </source>
</reference>
<feature type="region of interest" description="Disordered" evidence="1">
    <location>
        <begin position="1"/>
        <end position="20"/>
    </location>
</feature>
<comment type="caution">
    <text evidence="2">The sequence shown here is derived from an EMBL/GenBank/DDBJ whole genome shotgun (WGS) entry which is preliminary data.</text>
</comment>
<sequence>MSNVAGLAGPRRNGAQARHDQEQAAARLLYRHARAVLEQTPQHLLLVGSQLAVDIGEMGKFGIQTSNSGDFLAQLLE</sequence>
<protein>
    <submittedName>
        <fullName evidence="2">Uncharacterized protein</fullName>
    </submittedName>
</protein>
<evidence type="ECO:0000256" key="1">
    <source>
        <dbReference type="SAM" id="MobiDB-lite"/>
    </source>
</evidence>
<organism evidence="2 3">
    <name type="scientific">Pseudomonas taiwanensis SJ9</name>
    <dbReference type="NCBI Taxonomy" id="1388762"/>
    <lineage>
        <taxon>Bacteria</taxon>
        <taxon>Pseudomonadati</taxon>
        <taxon>Pseudomonadota</taxon>
        <taxon>Gammaproteobacteria</taxon>
        <taxon>Pseudomonadales</taxon>
        <taxon>Pseudomonadaceae</taxon>
        <taxon>Pseudomonas</taxon>
    </lineage>
</organism>
<gene>
    <name evidence="2" type="ORF">O164_21930</name>
</gene>
<dbReference type="EMBL" id="AXUP01000349">
    <property type="protein sequence ID" value="ESW37769.1"/>
    <property type="molecule type" value="Genomic_DNA"/>
</dbReference>